<sequence length="38" mass="3837">MDAGGGEGHSSGNNKDFHDPAPDDSGHRITNSSAGQVN</sequence>
<evidence type="ECO:0000313" key="3">
    <source>
        <dbReference type="Proteomes" id="UP000006512"/>
    </source>
</evidence>
<evidence type="ECO:0000313" key="2">
    <source>
        <dbReference type="EMBL" id="EGF90245.1"/>
    </source>
</evidence>
<feature type="region of interest" description="Disordered" evidence="1">
    <location>
        <begin position="1"/>
        <end position="38"/>
    </location>
</feature>
<dbReference type="Proteomes" id="UP000006512">
    <property type="component" value="Unassembled WGS sequence"/>
</dbReference>
<reference evidence="3" key="1">
    <citation type="submission" date="2011-03" db="EMBL/GenBank/DDBJ databases">
        <title>Draft genome sequence of Brevundimonas diminuta.</title>
        <authorList>
            <person name="Brown P.J.B."/>
            <person name="Buechlein A."/>
            <person name="Hemmerich C."/>
            <person name="Brun Y.V."/>
        </authorList>
    </citation>
    <scope>NUCLEOTIDE SEQUENCE [LARGE SCALE GENOMIC DNA]</scope>
    <source>
        <strain evidence="3">C19</strain>
    </source>
</reference>
<feature type="compositionally biased region" description="Basic and acidic residues" evidence="1">
    <location>
        <begin position="15"/>
        <end position="27"/>
    </location>
</feature>
<name>F4QPV8_9CAUL</name>
<protein>
    <submittedName>
        <fullName evidence="2">Uncharacterized protein</fullName>
    </submittedName>
</protein>
<gene>
    <name evidence="2" type="ORF">ABI_32600</name>
</gene>
<dbReference type="AlphaFoldDB" id="F4QPV8"/>
<feature type="compositionally biased region" description="Polar residues" evidence="1">
    <location>
        <begin position="28"/>
        <end position="38"/>
    </location>
</feature>
<proteinExistence type="predicted"/>
<accession>F4QPV8</accession>
<evidence type="ECO:0000256" key="1">
    <source>
        <dbReference type="SAM" id="MobiDB-lite"/>
    </source>
</evidence>
<organism evidence="2 3">
    <name type="scientific">Asticcacaulis biprosthecium C19</name>
    <dbReference type="NCBI Taxonomy" id="715226"/>
    <lineage>
        <taxon>Bacteria</taxon>
        <taxon>Pseudomonadati</taxon>
        <taxon>Pseudomonadota</taxon>
        <taxon>Alphaproteobacteria</taxon>
        <taxon>Caulobacterales</taxon>
        <taxon>Caulobacteraceae</taxon>
        <taxon>Asticcacaulis</taxon>
    </lineage>
</organism>
<dbReference type="HOGENOM" id="CLU_3323873_0_0_5"/>
<dbReference type="EMBL" id="GL883079">
    <property type="protein sequence ID" value="EGF90245.1"/>
    <property type="molecule type" value="Genomic_DNA"/>
</dbReference>
<keyword evidence="3" id="KW-1185">Reference proteome</keyword>